<accession>A0ACC7MKR8</accession>
<keyword evidence="2" id="KW-1185">Reference proteome</keyword>
<dbReference type="Proteomes" id="UP001168096">
    <property type="component" value="Unassembled WGS sequence"/>
</dbReference>
<name>A0ACC7MKR8_9BURK</name>
<evidence type="ECO:0000313" key="2">
    <source>
        <dbReference type="Proteomes" id="UP001168096"/>
    </source>
</evidence>
<dbReference type="EMBL" id="JASNRB020000034">
    <property type="protein sequence ID" value="MFJ1472110.1"/>
    <property type="molecule type" value="Genomic_DNA"/>
</dbReference>
<proteinExistence type="predicted"/>
<organism evidence="1 2">
    <name type="scientific">Massilia orientalis</name>
    <dbReference type="NCBI Taxonomy" id="3050128"/>
    <lineage>
        <taxon>Bacteria</taxon>
        <taxon>Pseudomonadati</taxon>
        <taxon>Pseudomonadota</taxon>
        <taxon>Betaproteobacteria</taxon>
        <taxon>Burkholderiales</taxon>
        <taxon>Oxalobacteraceae</taxon>
        <taxon>Telluria group</taxon>
        <taxon>Massilia</taxon>
    </lineage>
</organism>
<reference evidence="1" key="1">
    <citation type="submission" date="2024-11" db="EMBL/GenBank/DDBJ databases">
        <title>Description of Massilia orientalis sp. nov., isolated from rhizosphere soil of Ageratina adenophora.</title>
        <authorList>
            <person name="Wang Y."/>
        </authorList>
    </citation>
    <scope>NUCLEOTIDE SEQUENCE</scope>
    <source>
        <strain evidence="1">YIM B02787</strain>
    </source>
</reference>
<comment type="caution">
    <text evidence="1">The sequence shown here is derived from an EMBL/GenBank/DDBJ whole genome shotgun (WGS) entry which is preliminary data.</text>
</comment>
<evidence type="ECO:0000313" key="1">
    <source>
        <dbReference type="EMBL" id="MFJ1472110.1"/>
    </source>
</evidence>
<gene>
    <name evidence="1" type="ORF">QPK29_030695</name>
</gene>
<protein>
    <submittedName>
        <fullName evidence="1">GAF domain-containing protein</fullName>
    </submittedName>
</protein>
<sequence length="262" mass="28514">MMLSDKTASRLREEFSRFSPEGSMKECLDALSEVIARVLSAKGCSILILAECDLSQTPLDNGPQFGPLPELLANQKPVIYAATVSETAAGPERAYDVHGTTESMVSAIVLQGKIVGVIHASLSLQPGGFKEEDLHLFSVLTPLVTKSIQVIQLQNILNSRFAQLAIAQSNESAVKQLMNGIMQNPNQFARMLARAFYREMLHTGLSVNQIIFVATELISELSNSLKKRSVKHKKQTGELPLAAPMPAQVASGHLVPEHTIKQ</sequence>